<dbReference type="EMBL" id="BOMB01000032">
    <property type="protein sequence ID" value="GID14682.1"/>
    <property type="molecule type" value="Genomic_DNA"/>
</dbReference>
<dbReference type="RefSeq" id="WP_203662537.1">
    <property type="nucleotide sequence ID" value="NZ_BAAAZM010000017.1"/>
</dbReference>
<gene>
    <name evidence="1" type="ORF">Aru02nite_55710</name>
</gene>
<protein>
    <recommendedName>
        <fullName evidence="3">YbaB/EbfC DNA-binding family protein</fullName>
    </recommendedName>
</protein>
<dbReference type="InterPro" id="IPR004401">
    <property type="entry name" value="YbaB/EbfC"/>
</dbReference>
<accession>A0A8J3JDV9</accession>
<dbReference type="SUPFAM" id="SSF82607">
    <property type="entry name" value="YbaB-like"/>
    <property type="match status" value="1"/>
</dbReference>
<dbReference type="AlphaFoldDB" id="A0A8J3JDV9"/>
<dbReference type="Gene3D" id="3.30.1310.10">
    <property type="entry name" value="Nucleoid-associated protein YbaB-like domain"/>
    <property type="match status" value="1"/>
</dbReference>
<comment type="caution">
    <text evidence="1">The sequence shown here is derived from an EMBL/GenBank/DDBJ whole genome shotgun (WGS) entry which is preliminary data.</text>
</comment>
<evidence type="ECO:0008006" key="3">
    <source>
        <dbReference type="Google" id="ProtNLM"/>
    </source>
</evidence>
<proteinExistence type="predicted"/>
<keyword evidence="2" id="KW-1185">Reference proteome</keyword>
<dbReference type="Pfam" id="PF02575">
    <property type="entry name" value="YbaB_DNA_bd"/>
    <property type="match status" value="1"/>
</dbReference>
<evidence type="ECO:0000313" key="2">
    <source>
        <dbReference type="Proteomes" id="UP000612808"/>
    </source>
</evidence>
<dbReference type="Proteomes" id="UP000612808">
    <property type="component" value="Unassembled WGS sequence"/>
</dbReference>
<dbReference type="GO" id="GO:0003677">
    <property type="term" value="F:DNA binding"/>
    <property type="evidence" value="ECO:0007669"/>
    <property type="project" value="InterPro"/>
</dbReference>
<dbReference type="InterPro" id="IPR036894">
    <property type="entry name" value="YbaB-like_sf"/>
</dbReference>
<evidence type="ECO:0000313" key="1">
    <source>
        <dbReference type="EMBL" id="GID14682.1"/>
    </source>
</evidence>
<sequence>MTDLEDRLRALSPVVRQALEHYRTRATELGGDTVETESADGTVRVTATLHGRIVDVRLVPHSTTRIDRFTLAELVADTCREAQRQARSRYHEELAAILPPEYTEYQRLMESVVRA</sequence>
<reference evidence="1" key="1">
    <citation type="submission" date="2021-01" db="EMBL/GenBank/DDBJ databases">
        <title>Whole genome shotgun sequence of Actinocatenispora rupis NBRC 107355.</title>
        <authorList>
            <person name="Komaki H."/>
            <person name="Tamura T."/>
        </authorList>
    </citation>
    <scope>NUCLEOTIDE SEQUENCE</scope>
    <source>
        <strain evidence="1">NBRC 107355</strain>
    </source>
</reference>
<name>A0A8J3JDV9_9ACTN</name>
<organism evidence="1 2">
    <name type="scientific">Actinocatenispora rupis</name>
    <dbReference type="NCBI Taxonomy" id="519421"/>
    <lineage>
        <taxon>Bacteria</taxon>
        <taxon>Bacillati</taxon>
        <taxon>Actinomycetota</taxon>
        <taxon>Actinomycetes</taxon>
        <taxon>Micromonosporales</taxon>
        <taxon>Micromonosporaceae</taxon>
        <taxon>Actinocatenispora</taxon>
    </lineage>
</organism>